<proteinExistence type="predicted"/>
<gene>
    <name evidence="1" type="ORF">ARMOST_06294</name>
</gene>
<reference evidence="2" key="1">
    <citation type="journal article" date="2017" name="Nat. Ecol. Evol.">
        <title>Genome expansion and lineage-specific genetic innovations in the forest pathogenic fungi Armillaria.</title>
        <authorList>
            <person name="Sipos G."/>
            <person name="Prasanna A.N."/>
            <person name="Walter M.C."/>
            <person name="O'Connor E."/>
            <person name="Balint B."/>
            <person name="Krizsan K."/>
            <person name="Kiss B."/>
            <person name="Hess J."/>
            <person name="Varga T."/>
            <person name="Slot J."/>
            <person name="Riley R."/>
            <person name="Boka B."/>
            <person name="Rigling D."/>
            <person name="Barry K."/>
            <person name="Lee J."/>
            <person name="Mihaltcheva S."/>
            <person name="LaButti K."/>
            <person name="Lipzen A."/>
            <person name="Waldron R."/>
            <person name="Moloney N.M."/>
            <person name="Sperisen C."/>
            <person name="Kredics L."/>
            <person name="Vagvoelgyi C."/>
            <person name="Patrignani A."/>
            <person name="Fitzpatrick D."/>
            <person name="Nagy I."/>
            <person name="Doyle S."/>
            <person name="Anderson J.B."/>
            <person name="Grigoriev I.V."/>
            <person name="Gueldener U."/>
            <person name="Muensterkoetter M."/>
            <person name="Nagy L.G."/>
        </authorList>
    </citation>
    <scope>NUCLEOTIDE SEQUENCE [LARGE SCALE GENOMIC DNA]</scope>
    <source>
        <strain evidence="2">C18/9</strain>
    </source>
</reference>
<organism evidence="1 2">
    <name type="scientific">Armillaria ostoyae</name>
    <name type="common">Armillaria root rot fungus</name>
    <dbReference type="NCBI Taxonomy" id="47428"/>
    <lineage>
        <taxon>Eukaryota</taxon>
        <taxon>Fungi</taxon>
        <taxon>Dikarya</taxon>
        <taxon>Basidiomycota</taxon>
        <taxon>Agaricomycotina</taxon>
        <taxon>Agaricomycetes</taxon>
        <taxon>Agaricomycetidae</taxon>
        <taxon>Agaricales</taxon>
        <taxon>Marasmiineae</taxon>
        <taxon>Physalacriaceae</taxon>
        <taxon>Armillaria</taxon>
    </lineage>
</organism>
<dbReference type="OrthoDB" id="10384389at2759"/>
<sequence>MELNNLRKPVAPRSKSPNSMMVFHSIEVVKVFWSKKNYPVTPFTIDNEGGEGRDDKGGRKHQQCRILFMSSPTKGFCFLDRQTAHSCRPRVIYRSDATHLLRLFDKHRFHCTIQQRFLFVFIHGHATTVKLRIVVIPRESL</sequence>
<dbReference type="AlphaFoldDB" id="A0A284R2M9"/>
<protein>
    <submittedName>
        <fullName evidence="1">Uncharacterized protein</fullName>
    </submittedName>
</protein>
<dbReference type="Proteomes" id="UP000219338">
    <property type="component" value="Unassembled WGS sequence"/>
</dbReference>
<evidence type="ECO:0000313" key="1">
    <source>
        <dbReference type="EMBL" id="SJL02952.1"/>
    </source>
</evidence>
<accession>A0A284R2M9</accession>
<evidence type="ECO:0000313" key="2">
    <source>
        <dbReference type="Proteomes" id="UP000219338"/>
    </source>
</evidence>
<name>A0A284R2M9_ARMOS</name>
<dbReference type="EMBL" id="FUEG01000004">
    <property type="protein sequence ID" value="SJL02952.1"/>
    <property type="molecule type" value="Genomic_DNA"/>
</dbReference>
<keyword evidence="2" id="KW-1185">Reference proteome</keyword>